<keyword evidence="2" id="KW-1185">Reference proteome</keyword>
<evidence type="ECO:0000313" key="2">
    <source>
        <dbReference type="Proteomes" id="UP000815677"/>
    </source>
</evidence>
<proteinExistence type="predicted"/>
<evidence type="ECO:0000313" key="1">
    <source>
        <dbReference type="EMBL" id="GAT43873.1"/>
    </source>
</evidence>
<organism evidence="1 2">
    <name type="scientific">Mycena chlorophos</name>
    <name type="common">Agaric fungus</name>
    <name type="synonym">Agaricus chlorophos</name>
    <dbReference type="NCBI Taxonomy" id="658473"/>
    <lineage>
        <taxon>Eukaryota</taxon>
        <taxon>Fungi</taxon>
        <taxon>Dikarya</taxon>
        <taxon>Basidiomycota</taxon>
        <taxon>Agaricomycotina</taxon>
        <taxon>Agaricomycetes</taxon>
        <taxon>Agaricomycetidae</taxon>
        <taxon>Agaricales</taxon>
        <taxon>Marasmiineae</taxon>
        <taxon>Mycenaceae</taxon>
        <taxon>Mycena</taxon>
    </lineage>
</organism>
<sequence>MNLTVVQFRSEGYGKPISLKVEKPTTARCPSCFETPTGVTVVLVPRETDGVSMDVLLSKETLQQLLASAADGLRRTSGTEKIRQHNGFRIDTPRDSGSEPTAIVLSTTRAPAQNSLALDFHHANLVDDRSAAQLSDLSREGMACLVFATSVPEFALDQR</sequence>
<dbReference type="EMBL" id="DF839390">
    <property type="protein sequence ID" value="GAT43873.1"/>
    <property type="molecule type" value="Genomic_DNA"/>
</dbReference>
<name>A0ABQ0KY61_MYCCL</name>
<dbReference type="Proteomes" id="UP000815677">
    <property type="component" value="Unassembled WGS sequence"/>
</dbReference>
<protein>
    <submittedName>
        <fullName evidence="1">Uncharacterized protein</fullName>
    </submittedName>
</protein>
<reference evidence="1" key="1">
    <citation type="submission" date="2014-09" db="EMBL/GenBank/DDBJ databases">
        <title>Genome sequence of the luminous mushroom Mycena chlorophos for searching fungal bioluminescence genes.</title>
        <authorList>
            <person name="Tanaka Y."/>
            <person name="Kasuga D."/>
            <person name="Oba Y."/>
            <person name="Hase S."/>
            <person name="Sato K."/>
            <person name="Oba Y."/>
            <person name="Sakakibara Y."/>
        </authorList>
    </citation>
    <scope>NUCLEOTIDE SEQUENCE</scope>
</reference>
<gene>
    <name evidence="1" type="ORF">MCHLO_01537</name>
</gene>
<accession>A0ABQ0KY61</accession>